<dbReference type="GO" id="GO:0051536">
    <property type="term" value="F:iron-sulfur cluster binding"/>
    <property type="evidence" value="ECO:0007669"/>
    <property type="project" value="UniProtKB-KW"/>
</dbReference>
<dbReference type="PROSITE" id="PS51379">
    <property type="entry name" value="4FE4S_FER_2"/>
    <property type="match status" value="2"/>
</dbReference>
<dbReference type="PANTHER" id="PTHR43122">
    <property type="entry name" value="FERREDOXIN SUBUNIT OF PYRUVATE:FLAVODOXIN OXIDOREDUCTASE-RELATED"/>
    <property type="match status" value="1"/>
</dbReference>
<evidence type="ECO:0000313" key="6">
    <source>
        <dbReference type="Proteomes" id="UP000324781"/>
    </source>
</evidence>
<feature type="domain" description="4Fe-4S ferredoxin-type" evidence="4">
    <location>
        <begin position="40"/>
        <end position="68"/>
    </location>
</feature>
<dbReference type="PANTHER" id="PTHR43122:SF2">
    <property type="entry name" value="FERREDOXIN SUBUNIT OF PYRUVATE:FLAVODOXIN OXIDOREDUCTASE"/>
    <property type="match status" value="1"/>
</dbReference>
<dbReference type="AlphaFoldDB" id="A0A1M6KA85"/>
<evidence type="ECO:0000259" key="4">
    <source>
        <dbReference type="PROSITE" id="PS51379"/>
    </source>
</evidence>
<evidence type="ECO:0000256" key="3">
    <source>
        <dbReference type="ARBA" id="ARBA00023014"/>
    </source>
</evidence>
<dbReference type="InterPro" id="IPR017896">
    <property type="entry name" value="4Fe4S_Fe-S-bd"/>
</dbReference>
<dbReference type="EMBL" id="FQZP01000072">
    <property type="protein sequence ID" value="SHJ55842.1"/>
    <property type="molecule type" value="Genomic_DNA"/>
</dbReference>
<dbReference type="PROSITE" id="PS00198">
    <property type="entry name" value="4FE4S_FER_1"/>
    <property type="match status" value="1"/>
</dbReference>
<feature type="domain" description="4Fe-4S ferredoxin-type" evidence="4">
    <location>
        <begin position="2"/>
        <end position="31"/>
    </location>
</feature>
<evidence type="ECO:0000256" key="2">
    <source>
        <dbReference type="ARBA" id="ARBA00023004"/>
    </source>
</evidence>
<sequence>MARVTFREDRCKGCGLCIQVCPKQIIRENREKINAHGYFPAEVVEMDKCIGCAFCATICPDCVIKVEK</sequence>
<proteinExistence type="predicted"/>
<dbReference type="Gene3D" id="3.30.70.20">
    <property type="match status" value="1"/>
</dbReference>
<organism evidence="5 6">
    <name type="scientific">Thermoclostridium caenicola</name>
    <dbReference type="NCBI Taxonomy" id="659425"/>
    <lineage>
        <taxon>Bacteria</taxon>
        <taxon>Bacillati</taxon>
        <taxon>Bacillota</taxon>
        <taxon>Clostridia</taxon>
        <taxon>Eubacteriales</taxon>
        <taxon>Oscillospiraceae</taxon>
        <taxon>Thermoclostridium</taxon>
    </lineage>
</organism>
<keyword evidence="1" id="KW-0479">Metal-binding</keyword>
<name>A0A1M6KA85_9FIRM</name>
<evidence type="ECO:0000313" key="5">
    <source>
        <dbReference type="EMBL" id="SHJ55842.1"/>
    </source>
</evidence>
<dbReference type="GO" id="GO:0046872">
    <property type="term" value="F:metal ion binding"/>
    <property type="evidence" value="ECO:0007669"/>
    <property type="project" value="UniProtKB-KW"/>
</dbReference>
<dbReference type="InterPro" id="IPR017900">
    <property type="entry name" value="4Fe4S_Fe_S_CS"/>
</dbReference>
<evidence type="ECO:0000256" key="1">
    <source>
        <dbReference type="ARBA" id="ARBA00022723"/>
    </source>
</evidence>
<gene>
    <name evidence="5" type="ORF">SAMN05444373_10722</name>
</gene>
<keyword evidence="6" id="KW-1185">Reference proteome</keyword>
<accession>A0A1M6KA85</accession>
<dbReference type="SUPFAM" id="SSF54862">
    <property type="entry name" value="4Fe-4S ferredoxins"/>
    <property type="match status" value="1"/>
</dbReference>
<dbReference type="RefSeq" id="WP_149679659.1">
    <property type="nucleotide sequence ID" value="NZ_DAONMB010000007.1"/>
</dbReference>
<dbReference type="Pfam" id="PF12838">
    <property type="entry name" value="Fer4_7"/>
    <property type="match status" value="1"/>
</dbReference>
<keyword evidence="3" id="KW-0411">Iron-sulfur</keyword>
<keyword evidence="2" id="KW-0408">Iron</keyword>
<protein>
    <submittedName>
        <fullName evidence="5">2-oxoglutarate ferredoxin oxidoreductase, delta subunit</fullName>
    </submittedName>
</protein>
<reference evidence="5 6" key="1">
    <citation type="submission" date="2016-11" db="EMBL/GenBank/DDBJ databases">
        <authorList>
            <person name="Varghese N."/>
            <person name="Submissions S."/>
        </authorList>
    </citation>
    <scope>NUCLEOTIDE SEQUENCE [LARGE SCALE GENOMIC DNA]</scope>
    <source>
        <strain evidence="5 6">DSM 19027</strain>
    </source>
</reference>
<dbReference type="OrthoDB" id="9804603at2"/>
<dbReference type="Proteomes" id="UP000324781">
    <property type="component" value="Unassembled WGS sequence"/>
</dbReference>